<dbReference type="AlphaFoldDB" id="A0A543Q0J4"/>
<dbReference type="Gene3D" id="3.40.30.10">
    <property type="entry name" value="Glutaredoxin"/>
    <property type="match status" value="1"/>
</dbReference>
<proteinExistence type="predicted"/>
<dbReference type="PANTHER" id="PTHR43968">
    <property type="match status" value="1"/>
</dbReference>
<dbReference type="EMBL" id="SZUV01000002">
    <property type="protein sequence ID" value="TQN49849.1"/>
    <property type="molecule type" value="Genomic_DNA"/>
</dbReference>
<reference evidence="2 3" key="1">
    <citation type="submission" date="2019-03" db="EMBL/GenBank/DDBJ databases">
        <title>New insights into Acidothiobacillus thiooxidans sulfur metabolism through coupled gene expression, solution geochemistry, microscopy and spectroscopy analyses.</title>
        <authorList>
            <person name="Camacho D."/>
            <person name="Frazao R."/>
            <person name="Fouillen A."/>
            <person name="Nanci A."/>
            <person name="Lang B.F."/>
            <person name="Apte S.C."/>
            <person name="Baron C."/>
            <person name="Warren L.A."/>
        </authorList>
    </citation>
    <scope>NUCLEOTIDE SEQUENCE [LARGE SCALE GENOMIC DNA]</scope>
    <source>
        <strain evidence="2 3">ATCC 19377</strain>
    </source>
</reference>
<dbReference type="InterPro" id="IPR050983">
    <property type="entry name" value="GST_Omega/HSP26"/>
</dbReference>
<accession>A0A543Q0J4</accession>
<dbReference type="PROSITE" id="PS50404">
    <property type="entry name" value="GST_NTER"/>
    <property type="match status" value="1"/>
</dbReference>
<dbReference type="InterPro" id="IPR004045">
    <property type="entry name" value="Glutathione_S-Trfase_N"/>
</dbReference>
<dbReference type="InterPro" id="IPR036282">
    <property type="entry name" value="Glutathione-S-Trfase_C_sf"/>
</dbReference>
<protein>
    <submittedName>
        <fullName evidence="2">Putative GST-like protein YibF</fullName>
    </submittedName>
</protein>
<dbReference type="InterPro" id="IPR036249">
    <property type="entry name" value="Thioredoxin-like_sf"/>
</dbReference>
<dbReference type="GO" id="GO:0005737">
    <property type="term" value="C:cytoplasm"/>
    <property type="evidence" value="ECO:0007669"/>
    <property type="project" value="TreeGrafter"/>
</dbReference>
<evidence type="ECO:0000313" key="3">
    <source>
        <dbReference type="Proteomes" id="UP000315403"/>
    </source>
</evidence>
<sequence>MRLFATETSPYARKVRMVLLEKNIPCEVEWVNLRTQDHAALTHNPLGKIPVLLRNDGSAVYDSAVIVQYLEVLRPDPAIVPKDPEARIEALRVEALASGIMDTTIAWVLEQRHAADCQDLNMLQRARGKVTTALAMLQEETRAWKDVGSAPVLNLSQIATVAAVGYVDLRAPDFLVQFPDLLAWMHSMRLRPSVSATLPQ</sequence>
<dbReference type="SUPFAM" id="SSF47616">
    <property type="entry name" value="GST C-terminal domain-like"/>
    <property type="match status" value="1"/>
</dbReference>
<organism evidence="2 3">
    <name type="scientific">Acidithiobacillus thiooxidans ATCC 19377</name>
    <dbReference type="NCBI Taxonomy" id="637390"/>
    <lineage>
        <taxon>Bacteria</taxon>
        <taxon>Pseudomonadati</taxon>
        <taxon>Pseudomonadota</taxon>
        <taxon>Acidithiobacillia</taxon>
        <taxon>Acidithiobacillales</taxon>
        <taxon>Acidithiobacillaceae</taxon>
        <taxon>Acidithiobacillus</taxon>
    </lineage>
</organism>
<feature type="domain" description="GST N-terminal" evidence="1">
    <location>
        <begin position="1"/>
        <end position="78"/>
    </location>
</feature>
<dbReference type="Gene3D" id="1.20.1050.10">
    <property type="match status" value="1"/>
</dbReference>
<evidence type="ECO:0000313" key="2">
    <source>
        <dbReference type="EMBL" id="TQN49849.1"/>
    </source>
</evidence>
<evidence type="ECO:0000259" key="1">
    <source>
        <dbReference type="PROSITE" id="PS50404"/>
    </source>
</evidence>
<dbReference type="PANTHER" id="PTHR43968:SF6">
    <property type="entry name" value="GLUTATHIONE S-TRANSFERASE OMEGA"/>
    <property type="match status" value="1"/>
</dbReference>
<dbReference type="RefSeq" id="WP_142089273.1">
    <property type="nucleotide sequence ID" value="NZ_SZUV01000002.1"/>
</dbReference>
<dbReference type="Proteomes" id="UP000315403">
    <property type="component" value="Unassembled WGS sequence"/>
</dbReference>
<comment type="caution">
    <text evidence="2">The sequence shown here is derived from an EMBL/GenBank/DDBJ whole genome shotgun (WGS) entry which is preliminary data.</text>
</comment>
<dbReference type="Pfam" id="PF13417">
    <property type="entry name" value="GST_N_3"/>
    <property type="match status" value="1"/>
</dbReference>
<gene>
    <name evidence="2" type="primary">yibF</name>
    <name evidence="2" type="ORF">DLNHIDIE_02638</name>
</gene>
<name>A0A543Q0J4_ACITH</name>
<dbReference type="SUPFAM" id="SSF52833">
    <property type="entry name" value="Thioredoxin-like"/>
    <property type="match status" value="1"/>
</dbReference>